<dbReference type="Proteomes" id="UP000198430">
    <property type="component" value="Unassembled WGS sequence"/>
</dbReference>
<feature type="region of interest" description="Disordered" evidence="1">
    <location>
        <begin position="245"/>
        <end position="277"/>
    </location>
</feature>
<proteinExistence type="predicted"/>
<feature type="compositionally biased region" description="Basic and acidic residues" evidence="1">
    <location>
        <begin position="254"/>
        <end position="264"/>
    </location>
</feature>
<accession>A0A1Z5IQP5</accession>
<keyword evidence="4" id="KW-1185">Reference proteome</keyword>
<sequence length="610" mass="66303">MEYKVKTLTKDGATMFAQADAQKQPVIIDKMVISDNKVDPNSDLTGLTIDDFTNNHEFDANNTTQNDTSFTVVAVMTNKGFTADYNVNLIGLLAHIGTDTANEKIIAIATGDDPFTLPQDTGTPVQLVPAFTTGFGTATSVTVTVSNEAYVLKSDLDNIFKVNLGSYTPTSELTDYISSNLPADVAKTDSENTFTKEQTFSAGAVNGAGKKALFDGDVDLSGTQPKGDYANNADLTALKNAVNSTSTGLPSKMATDDADKKYETSAHASSTYETQADANNKVDKTTDLIAGDNLILNTEHPSDNNLPQISNGHPSAHGMRTFEGNIVTLIAQNDNEELYHRFIYGSVAGTPIIPGKPYVIAMFVRSDSGLVAGIRCDYKTPTNDYKCSLPIKSFPLKSGTEWQLIWNTVTFPLDVTECFISIQGYKGNLNTMPPKGAKLQFMNPTICSGTVPKGYVPASADKVNVTDTDNWQKQAIFNPGSYTIDTTNTNIDFPTLLRTKYNKPGIFSIRDQAKDITINSVVISEGIGYWYATGVIPDGVTFCRSITPQKDSGWVRVAQQQEVQTAINQAHTDMEAEFVKRGNRTFWSGTQAQYDAIKTKDPHTEYEITG</sequence>
<organism evidence="3 4">
    <name type="scientific">Secundilactobacillus pentosiphilus</name>
    <dbReference type="NCBI Taxonomy" id="1714682"/>
    <lineage>
        <taxon>Bacteria</taxon>
        <taxon>Bacillati</taxon>
        <taxon>Bacillota</taxon>
        <taxon>Bacilli</taxon>
        <taxon>Lactobacillales</taxon>
        <taxon>Lactobacillaceae</taxon>
        <taxon>Secundilactobacillus</taxon>
    </lineage>
</organism>
<feature type="compositionally biased region" description="Polar residues" evidence="1">
    <location>
        <begin position="266"/>
        <end position="277"/>
    </location>
</feature>
<evidence type="ECO:0000256" key="1">
    <source>
        <dbReference type="SAM" id="MobiDB-lite"/>
    </source>
</evidence>
<reference evidence="3 4" key="1">
    <citation type="submission" date="2015-11" db="EMBL/GenBank/DDBJ databases">
        <title>Draft genome sequences of new species of the genus Lactobacillus isolated from orchardgrass silage.</title>
        <authorList>
            <person name="Tohno M."/>
            <person name="Tanizawa Y."/>
            <person name="Arita M."/>
        </authorList>
    </citation>
    <scope>NUCLEOTIDE SEQUENCE [LARGE SCALE GENOMIC DNA]</scope>
    <source>
        <strain evidence="3 4">IWT140</strain>
    </source>
</reference>
<evidence type="ECO:0000313" key="4">
    <source>
        <dbReference type="Proteomes" id="UP000198430"/>
    </source>
</evidence>
<name>A0A1Z5IQP5_9LACO</name>
<dbReference type="AlphaFoldDB" id="A0A1Z5IQP5"/>
<dbReference type="RefSeq" id="WP_089089019.1">
    <property type="nucleotide sequence ID" value="NZ_BCMH01000012.1"/>
</dbReference>
<protein>
    <recommendedName>
        <fullName evidence="2">Minor tail protein gp31 C-terminal domain-containing protein</fullName>
    </recommendedName>
</protein>
<dbReference type="InterPro" id="IPR056923">
    <property type="entry name" value="Minor_tail_gp31_C"/>
</dbReference>
<evidence type="ECO:0000259" key="2">
    <source>
        <dbReference type="Pfam" id="PF24243"/>
    </source>
</evidence>
<dbReference type="EMBL" id="BCMH01000012">
    <property type="protein sequence ID" value="GAX04059.1"/>
    <property type="molecule type" value="Genomic_DNA"/>
</dbReference>
<feature type="domain" description="Minor tail protein gp31 C-terminal" evidence="2">
    <location>
        <begin position="585"/>
        <end position="606"/>
    </location>
</feature>
<evidence type="ECO:0000313" key="3">
    <source>
        <dbReference type="EMBL" id="GAX04059.1"/>
    </source>
</evidence>
<dbReference type="Pfam" id="PF24243">
    <property type="entry name" value="Phage_tail_C"/>
    <property type="match status" value="1"/>
</dbReference>
<comment type="caution">
    <text evidence="3">The sequence shown here is derived from an EMBL/GenBank/DDBJ whole genome shotgun (WGS) entry which is preliminary data.</text>
</comment>
<gene>
    <name evidence="3" type="ORF">IWT140_01696</name>
</gene>